<proteinExistence type="predicted"/>
<name>A0ACB6ZT57_THEGA</name>
<reference evidence="1" key="2">
    <citation type="journal article" date="2020" name="Nat. Commun.">
        <title>Large-scale genome sequencing of mycorrhizal fungi provides insights into the early evolution of symbiotic traits.</title>
        <authorList>
            <person name="Miyauchi S."/>
            <person name="Kiss E."/>
            <person name="Kuo A."/>
            <person name="Drula E."/>
            <person name="Kohler A."/>
            <person name="Sanchez-Garcia M."/>
            <person name="Morin E."/>
            <person name="Andreopoulos B."/>
            <person name="Barry K.W."/>
            <person name="Bonito G."/>
            <person name="Buee M."/>
            <person name="Carver A."/>
            <person name="Chen C."/>
            <person name="Cichocki N."/>
            <person name="Clum A."/>
            <person name="Culley D."/>
            <person name="Crous P.W."/>
            <person name="Fauchery L."/>
            <person name="Girlanda M."/>
            <person name="Hayes R.D."/>
            <person name="Keri Z."/>
            <person name="LaButti K."/>
            <person name="Lipzen A."/>
            <person name="Lombard V."/>
            <person name="Magnuson J."/>
            <person name="Maillard F."/>
            <person name="Murat C."/>
            <person name="Nolan M."/>
            <person name="Ohm R.A."/>
            <person name="Pangilinan J."/>
            <person name="Pereira M.F."/>
            <person name="Perotto S."/>
            <person name="Peter M."/>
            <person name="Pfister S."/>
            <person name="Riley R."/>
            <person name="Sitrit Y."/>
            <person name="Stielow J.B."/>
            <person name="Szollosi G."/>
            <person name="Zifcakova L."/>
            <person name="Stursova M."/>
            <person name="Spatafora J.W."/>
            <person name="Tedersoo L."/>
            <person name="Vaario L.M."/>
            <person name="Yamada A."/>
            <person name="Yan M."/>
            <person name="Wang P."/>
            <person name="Xu J."/>
            <person name="Bruns T."/>
            <person name="Baldrian P."/>
            <person name="Vilgalys R."/>
            <person name="Dunand C."/>
            <person name="Henrissat B."/>
            <person name="Grigoriev I.V."/>
            <person name="Hibbett D."/>
            <person name="Nagy L.G."/>
            <person name="Martin F.M."/>
        </authorList>
    </citation>
    <scope>NUCLEOTIDE SEQUENCE</scope>
    <source>
        <strain evidence="1">P2</strain>
    </source>
</reference>
<gene>
    <name evidence="1" type="ORF">BDM02DRAFT_3183534</name>
</gene>
<protein>
    <submittedName>
        <fullName evidence="1">Uncharacterized protein</fullName>
    </submittedName>
</protein>
<comment type="caution">
    <text evidence="1">The sequence shown here is derived from an EMBL/GenBank/DDBJ whole genome shotgun (WGS) entry which is preliminary data.</text>
</comment>
<evidence type="ECO:0000313" key="2">
    <source>
        <dbReference type="Proteomes" id="UP000886501"/>
    </source>
</evidence>
<accession>A0ACB6ZT57</accession>
<keyword evidence="2" id="KW-1185">Reference proteome</keyword>
<organism evidence="1 2">
    <name type="scientific">Thelephora ganbajun</name>
    <name type="common">Ganba fungus</name>
    <dbReference type="NCBI Taxonomy" id="370292"/>
    <lineage>
        <taxon>Eukaryota</taxon>
        <taxon>Fungi</taxon>
        <taxon>Dikarya</taxon>
        <taxon>Basidiomycota</taxon>
        <taxon>Agaricomycotina</taxon>
        <taxon>Agaricomycetes</taxon>
        <taxon>Thelephorales</taxon>
        <taxon>Thelephoraceae</taxon>
        <taxon>Thelephora</taxon>
    </lineage>
</organism>
<evidence type="ECO:0000313" key="1">
    <source>
        <dbReference type="EMBL" id="KAF9652493.1"/>
    </source>
</evidence>
<dbReference type="EMBL" id="MU117968">
    <property type="protein sequence ID" value="KAF9652493.1"/>
    <property type="molecule type" value="Genomic_DNA"/>
</dbReference>
<dbReference type="Proteomes" id="UP000886501">
    <property type="component" value="Unassembled WGS sequence"/>
</dbReference>
<reference evidence="1" key="1">
    <citation type="submission" date="2019-10" db="EMBL/GenBank/DDBJ databases">
        <authorList>
            <consortium name="DOE Joint Genome Institute"/>
            <person name="Kuo A."/>
            <person name="Miyauchi S."/>
            <person name="Kiss E."/>
            <person name="Drula E."/>
            <person name="Kohler A."/>
            <person name="Sanchez-Garcia M."/>
            <person name="Andreopoulos B."/>
            <person name="Barry K.W."/>
            <person name="Bonito G."/>
            <person name="Buee M."/>
            <person name="Carver A."/>
            <person name="Chen C."/>
            <person name="Cichocki N."/>
            <person name="Clum A."/>
            <person name="Culley D."/>
            <person name="Crous P.W."/>
            <person name="Fauchery L."/>
            <person name="Girlanda M."/>
            <person name="Hayes R."/>
            <person name="Keri Z."/>
            <person name="Labutti K."/>
            <person name="Lipzen A."/>
            <person name="Lombard V."/>
            <person name="Magnuson J."/>
            <person name="Maillard F."/>
            <person name="Morin E."/>
            <person name="Murat C."/>
            <person name="Nolan M."/>
            <person name="Ohm R."/>
            <person name="Pangilinan J."/>
            <person name="Pereira M."/>
            <person name="Perotto S."/>
            <person name="Peter M."/>
            <person name="Riley R."/>
            <person name="Sitrit Y."/>
            <person name="Stielow B."/>
            <person name="Szollosi G."/>
            <person name="Zifcakova L."/>
            <person name="Stursova M."/>
            <person name="Spatafora J.W."/>
            <person name="Tedersoo L."/>
            <person name="Vaario L.-M."/>
            <person name="Yamada A."/>
            <person name="Yan M."/>
            <person name="Wang P."/>
            <person name="Xu J."/>
            <person name="Bruns T."/>
            <person name="Baldrian P."/>
            <person name="Vilgalys R."/>
            <person name="Henrissat B."/>
            <person name="Grigoriev I.V."/>
            <person name="Hibbett D."/>
            <person name="Nagy L.G."/>
            <person name="Martin F.M."/>
        </authorList>
    </citation>
    <scope>NUCLEOTIDE SEQUENCE</scope>
    <source>
        <strain evidence="1">P2</strain>
    </source>
</reference>
<sequence length="859" mass="97261">MSLPAAPKQTTERPAPGAVVEPVDKDDQAADVDRKIRLYGVIQAFRDGRLPDNAQIDHTLEYVLNHSPVDQDQLSPEGRKLIQDVKDIIETARVIVKEKNGDELFQNFIWHTRDVDTNKLKRDPKDVLPEKQPDTAADKEQAVRHLRTLLNLVLTNSEARKLLSDFGVIGRDLLARGAAKAAETLRPDEERLAKVDHTAPQDQFIMEGGRAAGPGEKPILETKLPFGGTLKHDPDAPQPTVETRGEVRDVGDVVDSGRHQFSDVRGAVDPYISGAKDNTTDPSTSTEQKKRGLFEKASSTKEAVKQSADEKTPEDVRDGSLGSETKGKGMMGRIRGIKNGLSDRVPQEHKDRVSDEFDRAKNFLSDEYFPPERRDQFIYRGKKVIVECQKHADYQASLKWLLDTLETYSFHGKETTKNVHSETKDVAQDSALDQATHELRTLLERFANGRSMDQIKDAVDTLYSDANRDEELRNWFKQVDQYARKVLLQPGYVLEPQCDSEGSEIRENDRRFYDDKYKDHFDNLFHTIGDWFKQMGEDPLNKRFGEDWARLTKDLLFDSEGSLKFKPHLWSDIRKVILPTIVSRVGYIPIPRIEYTDDALDLVIENLTLSGKNLLPNIIELSARNYLKFSPYSVINDHAEHEFDFSFSQIQADIRDVAFYFRKKTGLPKLKDSGLADFVLGGEGVTVNVKLVSSSKDRTSVFKVKSVHAKVASLKFSIRDSKHDLLYKTLKPLATGLVKRQIQKVIEDGVRTGLEYVDGQLVGVRDRMAEAKTEEGKGGEMKTKMQILQEIFQKKKEEEVSTTTSTKTRESHFKVVAKRDSLLLPEASHPSGWVHRAAEREELVHKGNSWKSEAFDIVS</sequence>